<sequence>MKNYKSLEAHKFFISGWVDVVLHHKPSAGITVFKTQVKPSWRVTDKSHDTWVAAKRTGEVKAAHCDCMAGDFTKPTGSGPSRMWNLRFRTPITCSVKYQSVFLESF</sequence>
<dbReference type="PANTHER" id="PTHR47526">
    <property type="entry name" value="ATP-DEPENDENT DNA HELICASE"/>
    <property type="match status" value="1"/>
</dbReference>
<keyword evidence="2" id="KW-1185">Reference proteome</keyword>
<gene>
    <name evidence="1" type="ORF">ANANG_G00101860</name>
</gene>
<evidence type="ECO:0000313" key="2">
    <source>
        <dbReference type="Proteomes" id="UP001044222"/>
    </source>
</evidence>
<proteinExistence type="predicted"/>
<accession>A0A9D3MJZ4</accession>
<organism evidence="1 2">
    <name type="scientific">Anguilla anguilla</name>
    <name type="common">European freshwater eel</name>
    <name type="synonym">Muraena anguilla</name>
    <dbReference type="NCBI Taxonomy" id="7936"/>
    <lineage>
        <taxon>Eukaryota</taxon>
        <taxon>Metazoa</taxon>
        <taxon>Chordata</taxon>
        <taxon>Craniata</taxon>
        <taxon>Vertebrata</taxon>
        <taxon>Euteleostomi</taxon>
        <taxon>Actinopterygii</taxon>
        <taxon>Neopterygii</taxon>
        <taxon>Teleostei</taxon>
        <taxon>Anguilliformes</taxon>
        <taxon>Anguillidae</taxon>
        <taxon>Anguilla</taxon>
    </lineage>
</organism>
<dbReference type="PANTHER" id="PTHR47526:SF3">
    <property type="entry name" value="PHD-TYPE DOMAIN-CONTAINING PROTEIN"/>
    <property type="match status" value="1"/>
</dbReference>
<protein>
    <submittedName>
        <fullName evidence="1">Uncharacterized protein</fullName>
    </submittedName>
</protein>
<dbReference type="EMBL" id="JAFIRN010000005">
    <property type="protein sequence ID" value="KAG5848695.1"/>
    <property type="molecule type" value="Genomic_DNA"/>
</dbReference>
<evidence type="ECO:0000313" key="1">
    <source>
        <dbReference type="EMBL" id="KAG5848695.1"/>
    </source>
</evidence>
<name>A0A9D3MJZ4_ANGAN</name>
<dbReference type="Proteomes" id="UP001044222">
    <property type="component" value="Unassembled WGS sequence"/>
</dbReference>
<reference evidence="1" key="1">
    <citation type="submission" date="2021-01" db="EMBL/GenBank/DDBJ databases">
        <title>A chromosome-scale assembly of European eel, Anguilla anguilla.</title>
        <authorList>
            <person name="Henkel C."/>
            <person name="Jong-Raadsen S.A."/>
            <person name="Dufour S."/>
            <person name="Weltzien F.-A."/>
            <person name="Palstra A.P."/>
            <person name="Pelster B."/>
            <person name="Spaink H.P."/>
            <person name="Van Den Thillart G.E."/>
            <person name="Jansen H."/>
            <person name="Zahm M."/>
            <person name="Klopp C."/>
            <person name="Cedric C."/>
            <person name="Louis A."/>
            <person name="Berthelot C."/>
            <person name="Parey E."/>
            <person name="Roest Crollius H."/>
            <person name="Montfort J."/>
            <person name="Robinson-Rechavi M."/>
            <person name="Bucao C."/>
            <person name="Bouchez O."/>
            <person name="Gislard M."/>
            <person name="Lluch J."/>
            <person name="Milhes M."/>
            <person name="Lampietro C."/>
            <person name="Lopez Roques C."/>
            <person name="Donnadieu C."/>
            <person name="Braasch I."/>
            <person name="Desvignes T."/>
            <person name="Postlethwait J."/>
            <person name="Bobe J."/>
            <person name="Guiguen Y."/>
            <person name="Dirks R."/>
        </authorList>
    </citation>
    <scope>NUCLEOTIDE SEQUENCE</scope>
    <source>
        <strain evidence="1">Tag_6206</strain>
        <tissue evidence="1">Liver</tissue>
    </source>
</reference>
<comment type="caution">
    <text evidence="1">The sequence shown here is derived from an EMBL/GenBank/DDBJ whole genome shotgun (WGS) entry which is preliminary data.</text>
</comment>
<dbReference type="AlphaFoldDB" id="A0A9D3MJZ4"/>